<dbReference type="RefSeq" id="WP_192396023.1">
    <property type="nucleotide sequence ID" value="NZ_CAJHIU010000003.1"/>
</dbReference>
<evidence type="ECO:0000313" key="2">
    <source>
        <dbReference type="Proteomes" id="UP000641152"/>
    </source>
</evidence>
<name>A0ABR9DJP6_9GAMM</name>
<evidence type="ECO:0000313" key="1">
    <source>
        <dbReference type="EMBL" id="MBD9363334.1"/>
    </source>
</evidence>
<reference evidence="1 2" key="1">
    <citation type="submission" date="2020-09" db="EMBL/GenBank/DDBJ databases">
        <title>Methylomonas albis sp. nov. and Methylomonas fluvii sp. nov.: Two cold-adapted methanotrophs from the River Elbe and an amended description of Methylovulum psychrotolerans strain Eb1.</title>
        <authorList>
            <person name="Bussmann I.K."/>
            <person name="Klings K.-W."/>
            <person name="Warnstedt J."/>
            <person name="Hoppert M."/>
            <person name="Saborowski A."/>
            <person name="Horn F."/>
            <person name="Liebner S."/>
        </authorList>
    </citation>
    <scope>NUCLEOTIDE SEQUENCE [LARGE SCALE GENOMIC DNA]</scope>
    <source>
        <strain evidence="1 2">EbB</strain>
    </source>
</reference>
<protein>
    <recommendedName>
        <fullName evidence="3">Transposase</fullName>
    </recommendedName>
</protein>
<gene>
    <name evidence="1" type="ORF">EBB_23190</name>
</gene>
<sequence>MSINRRFAGVSAEEEWFPDSQAVLAKCLARHRHLGITLVHKSKLKS</sequence>
<dbReference type="EMBL" id="JACXST010000003">
    <property type="protein sequence ID" value="MBD9363334.1"/>
    <property type="molecule type" value="Genomic_DNA"/>
</dbReference>
<keyword evidence="2" id="KW-1185">Reference proteome</keyword>
<comment type="caution">
    <text evidence="1">The sequence shown here is derived from an EMBL/GenBank/DDBJ whole genome shotgun (WGS) entry which is preliminary data.</text>
</comment>
<organism evidence="1 2">
    <name type="scientific">Methylomonas fluvii</name>
    <dbReference type="NCBI Taxonomy" id="1854564"/>
    <lineage>
        <taxon>Bacteria</taxon>
        <taxon>Pseudomonadati</taxon>
        <taxon>Pseudomonadota</taxon>
        <taxon>Gammaproteobacteria</taxon>
        <taxon>Methylococcales</taxon>
        <taxon>Methylococcaceae</taxon>
        <taxon>Methylomonas</taxon>
    </lineage>
</organism>
<accession>A0ABR9DJP6</accession>
<dbReference type="Proteomes" id="UP000641152">
    <property type="component" value="Unassembled WGS sequence"/>
</dbReference>
<proteinExistence type="predicted"/>
<evidence type="ECO:0008006" key="3">
    <source>
        <dbReference type="Google" id="ProtNLM"/>
    </source>
</evidence>